<accession>A0A0B8RQE3</accession>
<protein>
    <submittedName>
        <fullName evidence="2">RIIa domain-containing protein 1</fullName>
    </submittedName>
</protein>
<organism evidence="2">
    <name type="scientific">Philothamnus irregularis</name>
    <name type="common">brown tree snake</name>
    <dbReference type="NCBI Taxonomy" id="1899461"/>
    <lineage>
        <taxon>Eukaryota</taxon>
        <taxon>Metazoa</taxon>
        <taxon>Chordata</taxon>
        <taxon>Craniata</taxon>
        <taxon>Vertebrata</taxon>
        <taxon>Euteleostomi</taxon>
        <taxon>Lepidosauria</taxon>
        <taxon>Squamata</taxon>
        <taxon>Bifurcata</taxon>
        <taxon>Unidentata</taxon>
        <taxon>Episquamata</taxon>
        <taxon>Toxicofera</taxon>
        <taxon>Serpentes</taxon>
        <taxon>Colubroidea</taxon>
        <taxon>Colubridae</taxon>
        <taxon>Colubrinae</taxon>
        <taxon>Philothamnus</taxon>
    </lineage>
</organism>
<dbReference type="EMBL" id="GBSH01002271">
    <property type="protein sequence ID" value="JAG66755.1"/>
    <property type="molecule type" value="Transcribed_RNA"/>
</dbReference>
<dbReference type="SUPFAM" id="SSF47391">
    <property type="entry name" value="Dimerization-anchoring domain of cAMP-dependent PK regulatory subunit"/>
    <property type="match status" value="1"/>
</dbReference>
<dbReference type="PANTHER" id="PTHR15505">
    <property type="entry name" value="RIIA DOMAIN-CONTAINING PROTEIN 1"/>
    <property type="match status" value="1"/>
</dbReference>
<evidence type="ECO:0000313" key="2">
    <source>
        <dbReference type="EMBL" id="JAG66755.1"/>
    </source>
</evidence>
<evidence type="ECO:0000259" key="1">
    <source>
        <dbReference type="Pfam" id="PF02197"/>
    </source>
</evidence>
<dbReference type="Pfam" id="PF02197">
    <property type="entry name" value="RIIa"/>
    <property type="match status" value="1"/>
</dbReference>
<dbReference type="InterPro" id="IPR003117">
    <property type="entry name" value="cAMP_dep_PK_reg_su_I/II_a/b"/>
</dbReference>
<proteinExistence type="predicted"/>
<dbReference type="PANTHER" id="PTHR15505:SF4">
    <property type="entry name" value="RIIA DOMAIN-CONTAINING PROTEIN 1"/>
    <property type="match status" value="1"/>
</dbReference>
<name>A0A0B8RQE3_9SAUR</name>
<dbReference type="InterPro" id="IPR059162">
    <property type="entry name" value="RIIAD1"/>
</dbReference>
<dbReference type="Gene3D" id="1.20.890.10">
    <property type="entry name" value="cAMP-dependent protein kinase regulatory subunit, dimerization-anchoring domain"/>
    <property type="match status" value="1"/>
</dbReference>
<sequence>MADVTTGLENLDAGALYPPQQFQLMTYKINTKINNEKYLRAHTETEVLLSGFLRDVLMKRPENIREFAADYFTNPELPKKIQQQMMEKLNQAT</sequence>
<dbReference type="CDD" id="cd22971">
    <property type="entry name" value="DD_RIIAD1"/>
    <property type="match status" value="1"/>
</dbReference>
<feature type="domain" description="RIIa" evidence="1">
    <location>
        <begin position="48"/>
        <end position="73"/>
    </location>
</feature>
<dbReference type="AlphaFoldDB" id="A0A0B8RQE3"/>
<reference evidence="2" key="1">
    <citation type="journal article" date="2014" name="BMC Genomics">
        <title>RNA-seq and high-definition mass spectrometry reveal the complex and divergent venoms of two rear-fanged colubrid snakes.</title>
        <authorList>
            <person name="McGivern J.J."/>
            <person name="Wray K.P."/>
            <person name="Margres M.J."/>
            <person name="Couch M.E."/>
            <person name="Mackessy S.P."/>
            <person name="Rokyta D.R."/>
        </authorList>
    </citation>
    <scope>NUCLEOTIDE SEQUENCE</scope>
    <source>
        <tissue evidence="2">Venom gland</tissue>
    </source>
</reference>